<dbReference type="Gene3D" id="3.40.50.1240">
    <property type="entry name" value="Phosphoglycerate mutase-like"/>
    <property type="match status" value="1"/>
</dbReference>
<dbReference type="InterPro" id="IPR013078">
    <property type="entry name" value="His_Pase_superF_clade-1"/>
</dbReference>
<dbReference type="Pfam" id="PF00300">
    <property type="entry name" value="His_Phos_1"/>
    <property type="match status" value="1"/>
</dbReference>
<sequence length="458" mass="50544">MAPIPTPAGFAQGFLSNPVRSLWKCEIENLFAAVTISPKAPMSSTVYAYCVLTVQALLERGDAGADDAFEELATARAYIGLYKRRQKCRRGGYEAGVDYDAVVRVFGPNETAKAPSVRYIFECRRHAHVIAAGFASARAGSVILESHYECPTPWTNGFACFKRQSLDRFLRRTPVSQATESLHILDCSPPLLSPLASLAKHIQMPDTIHLVRHAQGFHNLSVENEALPDPLLTDLGLKQCANVRATFPAHASLTHLVASPMRRTLHTCLNSFGPTPEDLKPAALLPVIAIPELQEVSNSPCDTGTDVAVVAPEFGAKADFSRVPAGWNDKESASSPWEPTLDKLEARATKARLLLRDLARESGKEDVHIAAVSHGAFLHFLTTDFHGIEAPRATAWENCEFRSYQFVDPAGEDPAALLRETDESWTRRSKEARPTGEQLEELRQTFYREFGPLLKHQY</sequence>
<protein>
    <submittedName>
        <fullName evidence="1">Uncharacterized protein</fullName>
    </submittedName>
</protein>
<proteinExistence type="predicted"/>
<accession>A0A0G4MWG0</accession>
<dbReference type="CDD" id="cd07040">
    <property type="entry name" value="HP"/>
    <property type="match status" value="1"/>
</dbReference>
<name>A0A0G4MWG0_VERLO</name>
<dbReference type="EMBL" id="CVQH01025416">
    <property type="protein sequence ID" value="CRK38330.1"/>
    <property type="molecule type" value="Genomic_DNA"/>
</dbReference>
<dbReference type="InterPro" id="IPR029033">
    <property type="entry name" value="His_PPase_superfam"/>
</dbReference>
<dbReference type="Proteomes" id="UP000044602">
    <property type="component" value="Unassembled WGS sequence"/>
</dbReference>
<dbReference type="SMART" id="SM00855">
    <property type="entry name" value="PGAM"/>
    <property type="match status" value="1"/>
</dbReference>
<dbReference type="PANTHER" id="PTHR48100:SF54">
    <property type="entry name" value="PHOSPHATASE SPAC5H10.03-RELATED"/>
    <property type="match status" value="1"/>
</dbReference>
<dbReference type="SUPFAM" id="SSF53254">
    <property type="entry name" value="Phosphoglycerate mutase-like"/>
    <property type="match status" value="1"/>
</dbReference>
<dbReference type="GO" id="GO:0005737">
    <property type="term" value="C:cytoplasm"/>
    <property type="evidence" value="ECO:0007669"/>
    <property type="project" value="TreeGrafter"/>
</dbReference>
<dbReference type="GO" id="GO:0016791">
    <property type="term" value="F:phosphatase activity"/>
    <property type="evidence" value="ECO:0007669"/>
    <property type="project" value="TreeGrafter"/>
</dbReference>
<dbReference type="PANTHER" id="PTHR48100">
    <property type="entry name" value="BROAD-SPECIFICITY PHOSPHATASE YOR283W-RELATED"/>
    <property type="match status" value="1"/>
</dbReference>
<organism evidence="1 2">
    <name type="scientific">Verticillium longisporum</name>
    <name type="common">Verticillium dahliae var. longisporum</name>
    <dbReference type="NCBI Taxonomy" id="100787"/>
    <lineage>
        <taxon>Eukaryota</taxon>
        <taxon>Fungi</taxon>
        <taxon>Dikarya</taxon>
        <taxon>Ascomycota</taxon>
        <taxon>Pezizomycotina</taxon>
        <taxon>Sordariomycetes</taxon>
        <taxon>Hypocreomycetidae</taxon>
        <taxon>Glomerellales</taxon>
        <taxon>Plectosphaerellaceae</taxon>
        <taxon>Verticillium</taxon>
    </lineage>
</organism>
<keyword evidence="2" id="KW-1185">Reference proteome</keyword>
<dbReference type="InterPro" id="IPR050275">
    <property type="entry name" value="PGM_Phosphatase"/>
</dbReference>
<gene>
    <name evidence="1" type="ORF">BN1708_007719</name>
</gene>
<reference evidence="1 2" key="1">
    <citation type="submission" date="2015-05" db="EMBL/GenBank/DDBJ databases">
        <authorList>
            <person name="Wang D.B."/>
            <person name="Wang M."/>
        </authorList>
    </citation>
    <scope>NUCLEOTIDE SEQUENCE [LARGE SCALE GENOMIC DNA]</scope>
    <source>
        <strain evidence="1">VL1</strain>
    </source>
</reference>
<dbReference type="AlphaFoldDB" id="A0A0G4MWG0"/>
<evidence type="ECO:0000313" key="2">
    <source>
        <dbReference type="Proteomes" id="UP000044602"/>
    </source>
</evidence>
<evidence type="ECO:0000313" key="1">
    <source>
        <dbReference type="EMBL" id="CRK38330.1"/>
    </source>
</evidence>